<feature type="domain" description="UPF0261" evidence="1">
    <location>
        <begin position="1"/>
        <end position="70"/>
    </location>
</feature>
<evidence type="ECO:0000259" key="1">
    <source>
        <dbReference type="Pfam" id="PF06792"/>
    </source>
</evidence>
<keyword evidence="3" id="KW-1185">Reference proteome</keyword>
<accession>A0A1P8MRH9</accession>
<reference evidence="2 3" key="1">
    <citation type="submission" date="2017-01" db="EMBL/GenBank/DDBJ databases">
        <title>Complete genome of Tateyamaria omphalii DOK1-4 isolated from seawater in Dokdo.</title>
        <authorList>
            <person name="Kim J.H."/>
            <person name="Chi W.-J."/>
        </authorList>
    </citation>
    <scope>NUCLEOTIDE SEQUENCE [LARGE SCALE GENOMIC DNA]</scope>
    <source>
        <strain evidence="2 3">DOK1-4</strain>
    </source>
</reference>
<dbReference type="AlphaFoldDB" id="A0A1P8MRH9"/>
<evidence type="ECO:0000313" key="2">
    <source>
        <dbReference type="EMBL" id="APX10593.1"/>
    </source>
</evidence>
<proteinExistence type="predicted"/>
<dbReference type="Proteomes" id="UP000186336">
    <property type="component" value="Chromosome"/>
</dbReference>
<sequence>MGGTMGTDAALDICRVLPLGVLKYVVSTVSFSPLIEPQRLSADIQMILWTGGLYGLNSVCKSSLSQAAGAGPRSRSATPPVWAAWPLRASREMAQRLKQSDAPVYVLLPNQGIEEWAAAAAKHIMRKPLRPFAMRCGRR</sequence>
<name>A0A1P8MRH9_9RHOB</name>
<dbReference type="Gene3D" id="3.40.50.12020">
    <property type="entry name" value="Uncharacterised protein family UPF0261, NN domain"/>
    <property type="match status" value="1"/>
</dbReference>
<dbReference type="KEGG" id="tom:BWR18_01930"/>
<protein>
    <recommendedName>
        <fullName evidence="1">UPF0261 domain-containing protein</fullName>
    </recommendedName>
</protein>
<dbReference type="Pfam" id="PF06792">
    <property type="entry name" value="UPF0261"/>
    <property type="match status" value="1"/>
</dbReference>
<dbReference type="RefSeq" id="WP_076626460.1">
    <property type="nucleotide sequence ID" value="NZ_CP019312.1"/>
</dbReference>
<evidence type="ECO:0000313" key="3">
    <source>
        <dbReference type="Proteomes" id="UP000186336"/>
    </source>
</evidence>
<dbReference type="EMBL" id="CP019312">
    <property type="protein sequence ID" value="APX10593.1"/>
    <property type="molecule type" value="Genomic_DNA"/>
</dbReference>
<gene>
    <name evidence="2" type="ORF">BWR18_01930</name>
</gene>
<organism evidence="2 3">
    <name type="scientific">Tateyamaria omphalii</name>
    <dbReference type="NCBI Taxonomy" id="299262"/>
    <lineage>
        <taxon>Bacteria</taxon>
        <taxon>Pseudomonadati</taxon>
        <taxon>Pseudomonadota</taxon>
        <taxon>Alphaproteobacteria</taxon>
        <taxon>Rhodobacterales</taxon>
        <taxon>Roseobacteraceae</taxon>
        <taxon>Tateyamaria</taxon>
    </lineage>
</organism>
<dbReference type="InterPro" id="IPR044122">
    <property type="entry name" value="UPF0261_N"/>
</dbReference>
<dbReference type="STRING" id="299262.BWR18_01930"/>